<reference evidence="2 3" key="1">
    <citation type="submission" date="2016-10" db="EMBL/GenBank/DDBJ databases">
        <authorList>
            <person name="de Groot N.N."/>
        </authorList>
    </citation>
    <scope>NUCLEOTIDE SEQUENCE [LARGE SCALE GENOMIC DNA]</scope>
    <source>
        <strain evidence="2 3">DSM 21019</strain>
    </source>
</reference>
<dbReference type="Gene3D" id="1.25.40.10">
    <property type="entry name" value="Tetratricopeptide repeat domain"/>
    <property type="match status" value="1"/>
</dbReference>
<protein>
    <recommendedName>
        <fullName evidence="4">Tetratricopeptide repeat-containing protein</fullName>
    </recommendedName>
</protein>
<dbReference type="EMBL" id="FOYQ01000001">
    <property type="protein sequence ID" value="SFR34628.1"/>
    <property type="molecule type" value="Genomic_DNA"/>
</dbReference>
<organism evidence="2 3">
    <name type="scientific">Robiginitalea myxolifaciens</name>
    <dbReference type="NCBI Taxonomy" id="400055"/>
    <lineage>
        <taxon>Bacteria</taxon>
        <taxon>Pseudomonadati</taxon>
        <taxon>Bacteroidota</taxon>
        <taxon>Flavobacteriia</taxon>
        <taxon>Flavobacteriales</taxon>
        <taxon>Flavobacteriaceae</taxon>
        <taxon>Robiginitalea</taxon>
    </lineage>
</organism>
<feature type="signal peptide" evidence="1">
    <location>
        <begin position="1"/>
        <end position="18"/>
    </location>
</feature>
<keyword evidence="1" id="KW-0732">Signal</keyword>
<evidence type="ECO:0000256" key="1">
    <source>
        <dbReference type="SAM" id="SignalP"/>
    </source>
</evidence>
<evidence type="ECO:0000313" key="2">
    <source>
        <dbReference type="EMBL" id="SFR34628.1"/>
    </source>
</evidence>
<keyword evidence="3" id="KW-1185">Reference proteome</keyword>
<evidence type="ECO:0008006" key="4">
    <source>
        <dbReference type="Google" id="ProtNLM"/>
    </source>
</evidence>
<sequence>MRKLFFLLLVLSATTSWSQDNTALMQHYEAYYNQMRQQADVNGVINALTHLYVLQPTEERRDTLAYLYANNEQHVQALNLVGIETSPEDSDIAVEVKAISLKAIGQPQRAIAPFQEIYKRNPNAYILYELADLKIQTGENAGALIDIQKGLETATDEMKHAFYERNQPYEVSLKAALLHLRGLAEYGMNKNNIDKAIASIDEALAISPSFNLASLSKQALESRKSGAAPGTSDNQN</sequence>
<dbReference type="Proteomes" id="UP000199534">
    <property type="component" value="Unassembled WGS sequence"/>
</dbReference>
<proteinExistence type="predicted"/>
<dbReference type="InterPro" id="IPR011990">
    <property type="entry name" value="TPR-like_helical_dom_sf"/>
</dbReference>
<dbReference type="RefSeq" id="WP_092980946.1">
    <property type="nucleotide sequence ID" value="NZ_FOYQ01000001.1"/>
</dbReference>
<evidence type="ECO:0000313" key="3">
    <source>
        <dbReference type="Proteomes" id="UP000199534"/>
    </source>
</evidence>
<dbReference type="OrthoDB" id="1431564at2"/>
<dbReference type="STRING" id="400055.SAMN04490243_0861"/>
<dbReference type="AlphaFoldDB" id="A0A1I6FXH3"/>
<dbReference type="SUPFAM" id="SSF48452">
    <property type="entry name" value="TPR-like"/>
    <property type="match status" value="1"/>
</dbReference>
<accession>A0A1I6FXH3</accession>
<name>A0A1I6FXH3_9FLAO</name>
<feature type="chain" id="PRO_5011722736" description="Tetratricopeptide repeat-containing protein" evidence="1">
    <location>
        <begin position="19"/>
        <end position="236"/>
    </location>
</feature>
<gene>
    <name evidence="2" type="ORF">SAMN04490243_0861</name>
</gene>